<dbReference type="OrthoDB" id="2558351at2759"/>
<name>A0A395NMT4_TRIAR</name>
<dbReference type="AlphaFoldDB" id="A0A395NMT4"/>
<keyword evidence="2 3" id="KW-0479">Metal-binding</keyword>
<dbReference type="InterPro" id="IPR000771">
    <property type="entry name" value="FBA_II"/>
</dbReference>
<feature type="binding site" evidence="2">
    <location>
        <position position="224"/>
    </location>
    <ligand>
        <name>Zn(2+)</name>
        <dbReference type="ChEBI" id="CHEBI:29105"/>
        <label>1</label>
        <note>catalytic</note>
    </ligand>
</feature>
<dbReference type="Proteomes" id="UP000266272">
    <property type="component" value="Unassembled WGS sequence"/>
</dbReference>
<feature type="binding site" evidence="2">
    <location>
        <position position="87"/>
    </location>
    <ligand>
        <name>Zn(2+)</name>
        <dbReference type="ChEBI" id="CHEBI:29105"/>
        <label>1</label>
        <note>catalytic</note>
    </ligand>
</feature>
<dbReference type="PIRSF" id="PIRSF001359">
    <property type="entry name" value="F_bP_aldolase_II"/>
    <property type="match status" value="1"/>
</dbReference>
<comment type="pathway">
    <text evidence="3">Carbohydrate degradation; glycolysis; D-glyceraldehyde 3-phosphate and glycerone phosphate from D-glucose: step 4/4.</text>
</comment>
<comment type="function">
    <text evidence="3">Catalyzes the aldol condensation of dihydroxyacetone phosphate (DHAP or glycerone-phosphate) with glyceraldehyde 3-phosphate (G3P) to form fructose 1,6-bisphosphate (FBP) in gluconeogenesis and the reverse reaction in glycolysis.</text>
</comment>
<dbReference type="GO" id="GO:0006096">
    <property type="term" value="P:glycolytic process"/>
    <property type="evidence" value="ECO:0007669"/>
    <property type="project" value="UniProtKB-UniPathway"/>
</dbReference>
<feature type="binding site" evidence="2">
    <location>
        <position position="138"/>
    </location>
    <ligand>
        <name>Zn(2+)</name>
        <dbReference type="ChEBI" id="CHEBI:29105"/>
        <label>2</label>
    </ligand>
</feature>
<feature type="active site" description="Proton donor" evidence="1">
    <location>
        <position position="86"/>
    </location>
</feature>
<dbReference type="CDD" id="cd00947">
    <property type="entry name" value="TBP_aldolase_IIB"/>
    <property type="match status" value="1"/>
</dbReference>
<dbReference type="Gene3D" id="3.20.20.70">
    <property type="entry name" value="Aldolase class I"/>
    <property type="match status" value="1"/>
</dbReference>
<keyword evidence="3" id="KW-0456">Lyase</keyword>
<evidence type="ECO:0000256" key="1">
    <source>
        <dbReference type="PIRSR" id="PIRSR001359-1"/>
    </source>
</evidence>
<dbReference type="STRING" id="490622.A0A395NMT4"/>
<dbReference type="EC" id="4.1.2.13" evidence="3"/>
<evidence type="ECO:0000313" key="4">
    <source>
        <dbReference type="EMBL" id="RFU77183.1"/>
    </source>
</evidence>
<evidence type="ECO:0000256" key="2">
    <source>
        <dbReference type="PIRSR" id="PIRSR001359-3"/>
    </source>
</evidence>
<dbReference type="EMBL" id="PXOA01000301">
    <property type="protein sequence ID" value="RFU77183.1"/>
    <property type="molecule type" value="Genomic_DNA"/>
</dbReference>
<dbReference type="GO" id="GO:0008270">
    <property type="term" value="F:zinc ion binding"/>
    <property type="evidence" value="ECO:0007669"/>
    <property type="project" value="UniProtKB-UniRule"/>
</dbReference>
<organism evidence="4 5">
    <name type="scientific">Trichoderma arundinaceum</name>
    <dbReference type="NCBI Taxonomy" id="490622"/>
    <lineage>
        <taxon>Eukaryota</taxon>
        <taxon>Fungi</taxon>
        <taxon>Dikarya</taxon>
        <taxon>Ascomycota</taxon>
        <taxon>Pezizomycotina</taxon>
        <taxon>Sordariomycetes</taxon>
        <taxon>Hypocreomycetidae</taxon>
        <taxon>Hypocreales</taxon>
        <taxon>Hypocreaceae</taxon>
        <taxon>Trichoderma</taxon>
    </lineage>
</organism>
<dbReference type="Pfam" id="PF01116">
    <property type="entry name" value="F_bP_aldolase"/>
    <property type="match status" value="1"/>
</dbReference>
<keyword evidence="5" id="KW-1185">Reference proteome</keyword>
<evidence type="ECO:0000313" key="5">
    <source>
        <dbReference type="Proteomes" id="UP000266272"/>
    </source>
</evidence>
<proteinExistence type="inferred from homology"/>
<accession>A0A395NMT4</accession>
<gene>
    <name evidence="4" type="ORF">TARUN_5055</name>
</gene>
<dbReference type="InterPro" id="IPR050246">
    <property type="entry name" value="Class_II_FBP_aldolase"/>
</dbReference>
<comment type="cofactor">
    <cofactor evidence="2 3">
        <name>Zn(2+)</name>
        <dbReference type="ChEBI" id="CHEBI:29105"/>
    </cofactor>
    <text evidence="2 3">Binds 2 Zn(2+) ions per subunit. One is catalytic and the other provides a structural contribution.</text>
</comment>
<comment type="similarity">
    <text evidence="3">Belongs to the class II fructose-bisphosphate aldolase family.</text>
</comment>
<keyword evidence="3" id="KW-0324">Glycolysis</keyword>
<dbReference type="InterPro" id="IPR013785">
    <property type="entry name" value="Aldolase_TIM"/>
</dbReference>
<reference evidence="4 5" key="1">
    <citation type="journal article" date="2018" name="PLoS Pathog.">
        <title>Evolution of structural diversity of trichothecenes, a family of toxins produced by plant pathogenic and entomopathogenic fungi.</title>
        <authorList>
            <person name="Proctor R.H."/>
            <person name="McCormick S.P."/>
            <person name="Kim H.S."/>
            <person name="Cardoza R.E."/>
            <person name="Stanley A.M."/>
            <person name="Lindo L."/>
            <person name="Kelly A."/>
            <person name="Brown D.W."/>
            <person name="Lee T."/>
            <person name="Vaughan M.M."/>
            <person name="Alexander N.J."/>
            <person name="Busman M."/>
            <person name="Gutierrez S."/>
        </authorList>
    </citation>
    <scope>NUCLEOTIDE SEQUENCE [LARGE SCALE GENOMIC DNA]</scope>
    <source>
        <strain evidence="4 5">IBT 40837</strain>
    </source>
</reference>
<keyword evidence="2 3" id="KW-0862">Zinc</keyword>
<protein>
    <recommendedName>
        <fullName evidence="3">Fructose-bisphosphate aldolase</fullName>
        <shortName evidence="3">FBP aldolase</shortName>
        <ecNumber evidence="3">4.1.2.13</ecNumber>
    </recommendedName>
</protein>
<dbReference type="PANTHER" id="PTHR30304">
    <property type="entry name" value="D-TAGATOSE-1,6-BISPHOSPHATE ALDOLASE"/>
    <property type="match status" value="1"/>
</dbReference>
<feature type="binding site" evidence="2">
    <location>
        <position position="108"/>
    </location>
    <ligand>
        <name>Zn(2+)</name>
        <dbReference type="ChEBI" id="CHEBI:29105"/>
        <label>2</label>
    </ligand>
</feature>
<comment type="caution">
    <text evidence="4">The sequence shown here is derived from an EMBL/GenBank/DDBJ whole genome shotgun (WGS) entry which is preliminary data.</text>
</comment>
<feature type="binding site" evidence="2">
    <location>
        <position position="184"/>
    </location>
    <ligand>
        <name>Zn(2+)</name>
        <dbReference type="ChEBI" id="CHEBI:29105"/>
        <label>1</label>
        <note>catalytic</note>
    </ligand>
</feature>
<dbReference type="GO" id="GO:0004332">
    <property type="term" value="F:fructose-bisphosphate aldolase activity"/>
    <property type="evidence" value="ECO:0007669"/>
    <property type="project" value="UniProtKB-EC"/>
</dbReference>
<comment type="catalytic activity">
    <reaction evidence="3">
        <text>beta-D-fructose 1,6-bisphosphate = D-glyceraldehyde 3-phosphate + dihydroxyacetone phosphate</text>
        <dbReference type="Rhea" id="RHEA:14729"/>
        <dbReference type="ChEBI" id="CHEBI:32966"/>
        <dbReference type="ChEBI" id="CHEBI:57642"/>
        <dbReference type="ChEBI" id="CHEBI:59776"/>
        <dbReference type="EC" id="4.1.2.13"/>
    </reaction>
</comment>
<dbReference type="PANTHER" id="PTHR30304:SF0">
    <property type="entry name" value="D-TAGATOSE-1,6-BISPHOSPHATE ALDOLASE SUBUNIT GATY-RELATED"/>
    <property type="match status" value="1"/>
</dbReference>
<sequence length="296" mass="32060">MGSIRLEDNATLRILRAADKGKYGILAAVGYNLEQVLGFVKAAERKRSPLIIQLFPWAITSSNGVLVHAAAQAARQASVPVAVHLDHCQDEDMVKQACELPFDSIMVDMSHHSKEQNLAKTKELVAYCHAHGKAAEAEPGRIEGGEDGVSDTLDLAGLMTTAEEAQQFVDAGVDLLAPAFGNVHGEYGPRGIVLDFERYSMLLPPLLNQINKITKANNVLIALHGVTGFSDSLFQNLIESGVRKINVNKDILRDYYALLEQKVNKSPFTQVVDEAVEKVAEALARQMDAVGSSGKA</sequence>
<dbReference type="SUPFAM" id="SSF51569">
    <property type="entry name" value="Aldolase"/>
    <property type="match status" value="1"/>
</dbReference>
<evidence type="ECO:0000256" key="3">
    <source>
        <dbReference type="RuleBase" id="RU366023"/>
    </source>
</evidence>
<dbReference type="UniPathway" id="UPA00109">
    <property type="reaction ID" value="UER00183"/>
</dbReference>